<dbReference type="Proteomes" id="UP000269945">
    <property type="component" value="Unassembled WGS sequence"/>
</dbReference>
<dbReference type="EMBL" id="CYRY02013662">
    <property type="protein sequence ID" value="VCW84198.1"/>
    <property type="molecule type" value="Genomic_DNA"/>
</dbReference>
<feature type="compositionally biased region" description="Polar residues" evidence="1">
    <location>
        <begin position="51"/>
        <end position="63"/>
    </location>
</feature>
<reference evidence="2 3" key="1">
    <citation type="submission" date="2018-10" db="EMBL/GenBank/DDBJ databases">
        <authorList>
            <person name="Ekblom R."/>
            <person name="Jareborg N."/>
        </authorList>
    </citation>
    <scope>NUCLEOTIDE SEQUENCE [LARGE SCALE GENOMIC DNA]</scope>
    <source>
        <tissue evidence="2">Muscle</tissue>
    </source>
</reference>
<evidence type="ECO:0000313" key="3">
    <source>
        <dbReference type="Proteomes" id="UP000269945"/>
    </source>
</evidence>
<feature type="region of interest" description="Disordered" evidence="1">
    <location>
        <begin position="45"/>
        <end position="66"/>
    </location>
</feature>
<keyword evidence="3" id="KW-1185">Reference proteome</keyword>
<organism evidence="2 3">
    <name type="scientific">Gulo gulo</name>
    <name type="common">Wolverine</name>
    <name type="synonym">Gluton</name>
    <dbReference type="NCBI Taxonomy" id="48420"/>
    <lineage>
        <taxon>Eukaryota</taxon>
        <taxon>Metazoa</taxon>
        <taxon>Chordata</taxon>
        <taxon>Craniata</taxon>
        <taxon>Vertebrata</taxon>
        <taxon>Euteleostomi</taxon>
        <taxon>Mammalia</taxon>
        <taxon>Eutheria</taxon>
        <taxon>Laurasiatheria</taxon>
        <taxon>Carnivora</taxon>
        <taxon>Caniformia</taxon>
        <taxon>Musteloidea</taxon>
        <taxon>Mustelidae</taxon>
        <taxon>Guloninae</taxon>
        <taxon>Gulo</taxon>
    </lineage>
</organism>
<name>A0A9X9LRY7_GULGU</name>
<dbReference type="AlphaFoldDB" id="A0A9X9LRY7"/>
<evidence type="ECO:0000313" key="2">
    <source>
        <dbReference type="EMBL" id="VCW84198.1"/>
    </source>
</evidence>
<proteinExistence type="predicted"/>
<sequence length="89" mass="9514">QRAAKHTGVFRVAASTEPLACAELDSDWVLLTSARCSENNIQSYGCPRAPSKQSNSPTTTRHQQGGAVATVPLELCNLTQTASRFQPPS</sequence>
<accession>A0A9X9LRY7</accession>
<evidence type="ECO:0000256" key="1">
    <source>
        <dbReference type="SAM" id="MobiDB-lite"/>
    </source>
</evidence>
<protein>
    <submittedName>
        <fullName evidence="2">Uncharacterized protein</fullName>
    </submittedName>
</protein>
<comment type="caution">
    <text evidence="2">The sequence shown here is derived from an EMBL/GenBank/DDBJ whole genome shotgun (WGS) entry which is preliminary data.</text>
</comment>
<feature type="non-terminal residue" evidence="2">
    <location>
        <position position="1"/>
    </location>
</feature>
<gene>
    <name evidence="2" type="ORF">BN2614_LOCUS10</name>
</gene>